<reference evidence="3 4" key="1">
    <citation type="submission" date="2017-04" db="EMBL/GenBank/DDBJ databases">
        <title>Draft genome sequence of Tuber borchii Vittad., a whitish edible truffle.</title>
        <authorList>
            <consortium name="DOE Joint Genome Institute"/>
            <person name="Murat C."/>
            <person name="Kuo A."/>
            <person name="Barry K.W."/>
            <person name="Clum A."/>
            <person name="Dockter R.B."/>
            <person name="Fauchery L."/>
            <person name="Iotti M."/>
            <person name="Kohler A."/>
            <person name="Labutti K."/>
            <person name="Lindquist E.A."/>
            <person name="Lipzen A."/>
            <person name="Ohm R.A."/>
            <person name="Wang M."/>
            <person name="Grigoriev I.V."/>
            <person name="Zambonelli A."/>
            <person name="Martin F.M."/>
        </authorList>
    </citation>
    <scope>NUCLEOTIDE SEQUENCE [LARGE SCALE GENOMIC DNA]</scope>
    <source>
        <strain evidence="3 4">Tbo3840</strain>
    </source>
</reference>
<gene>
    <name evidence="3" type="ORF">B9Z19DRAFT_1127679</name>
</gene>
<comment type="caution">
    <text evidence="3">The sequence shown here is derived from an EMBL/GenBank/DDBJ whole genome shotgun (WGS) entry which is preliminary data.</text>
</comment>
<proteinExistence type="predicted"/>
<dbReference type="Proteomes" id="UP000244722">
    <property type="component" value="Unassembled WGS sequence"/>
</dbReference>
<feature type="region of interest" description="Disordered" evidence="1">
    <location>
        <begin position="160"/>
        <end position="217"/>
    </location>
</feature>
<dbReference type="STRING" id="42251.A0A2T6ZQU3"/>
<evidence type="ECO:0000256" key="2">
    <source>
        <dbReference type="SAM" id="Phobius"/>
    </source>
</evidence>
<dbReference type="EMBL" id="NESQ01000138">
    <property type="protein sequence ID" value="PUU77836.1"/>
    <property type="molecule type" value="Genomic_DNA"/>
</dbReference>
<sequence>MTLSPHVLTDCGCNAVITNFLRCQNLTEGGHDCVCQDSWYGNSTGCLNCLMLADDPLDLPCSNDFFGNFAEVLANVFAACTTTGGLVSTNGSAVCGQAAGGDACVYFNPMAGGESWATMEDCCTGNTLTGFFELHLGHVPGINDTQPIVSTNTTTYPSYIPPASALDSTPSTTSPTTGSGTLAPFSGANDTAPTGSGSPAPSASNSSVPTSISNSASPMEPRAGVWASVCVVFIGAVAVAAFL</sequence>
<keyword evidence="2" id="KW-0812">Transmembrane</keyword>
<name>A0A2T6ZQU3_TUBBO</name>
<keyword evidence="2" id="KW-0472">Membrane</keyword>
<evidence type="ECO:0000256" key="1">
    <source>
        <dbReference type="SAM" id="MobiDB-lite"/>
    </source>
</evidence>
<feature type="compositionally biased region" description="Low complexity" evidence="1">
    <location>
        <begin position="192"/>
        <end position="217"/>
    </location>
</feature>
<accession>A0A2T6ZQU3</accession>
<feature type="transmembrane region" description="Helical" evidence="2">
    <location>
        <begin position="223"/>
        <end position="242"/>
    </location>
</feature>
<evidence type="ECO:0000313" key="3">
    <source>
        <dbReference type="EMBL" id="PUU77836.1"/>
    </source>
</evidence>
<organism evidence="3 4">
    <name type="scientific">Tuber borchii</name>
    <name type="common">White truffle</name>
    <dbReference type="NCBI Taxonomy" id="42251"/>
    <lineage>
        <taxon>Eukaryota</taxon>
        <taxon>Fungi</taxon>
        <taxon>Dikarya</taxon>
        <taxon>Ascomycota</taxon>
        <taxon>Pezizomycotina</taxon>
        <taxon>Pezizomycetes</taxon>
        <taxon>Pezizales</taxon>
        <taxon>Tuberaceae</taxon>
        <taxon>Tuber</taxon>
    </lineage>
</organism>
<feature type="compositionally biased region" description="Low complexity" evidence="1">
    <location>
        <begin position="161"/>
        <end position="184"/>
    </location>
</feature>
<keyword evidence="2" id="KW-1133">Transmembrane helix</keyword>
<dbReference type="OrthoDB" id="5403034at2759"/>
<protein>
    <submittedName>
        <fullName evidence="3">Uncharacterized protein</fullName>
    </submittedName>
</protein>
<evidence type="ECO:0000313" key="4">
    <source>
        <dbReference type="Proteomes" id="UP000244722"/>
    </source>
</evidence>
<dbReference type="AlphaFoldDB" id="A0A2T6ZQU3"/>
<keyword evidence="4" id="KW-1185">Reference proteome</keyword>